<proteinExistence type="predicted"/>
<dbReference type="SUPFAM" id="SSF53335">
    <property type="entry name" value="S-adenosyl-L-methionine-dependent methyltransferases"/>
    <property type="match status" value="1"/>
</dbReference>
<dbReference type="InterPro" id="IPR002052">
    <property type="entry name" value="DNA_methylase_N6_adenine_CS"/>
</dbReference>
<dbReference type="PANTHER" id="PTHR13370:SF3">
    <property type="entry name" value="TRNA (GUANINE(10)-N2)-METHYLTRANSFERASE HOMOLOG"/>
    <property type="match status" value="1"/>
</dbReference>
<evidence type="ECO:0000259" key="4">
    <source>
        <dbReference type="Pfam" id="PF01170"/>
    </source>
</evidence>
<dbReference type="Pfam" id="PF01170">
    <property type="entry name" value="UPF0020"/>
    <property type="match status" value="1"/>
</dbReference>
<sequence>MKYLLVLRWQLIDFILPELRSLFKLYNLPTPEQASETLVEPLATPFHYLELNDEEAKAIDKICSRSVLIHSFYRVLEHGESLSELHEKLKKLPYEVYQQDLYQKTFKFVLYSFNYHWKSKTKYPMFDDIGKCLPHERLGLEVDLNKPDVELFVLFDYSKFDSNRTLIPCHKPRNVYLAFQIGCTGFVDTKYGLKRRKFIGRTSMRADLSFLIANYALVKPGSLVYDPFCGTGSLLIPCSVHGAVSFASDIDWRTIKGDQELLEEKKKRETNQSQSQSQNQKQKQNQKKKYNKKKNQKKSNTKEIDQKRMRLNWEQYNIADKPLEIILMDLTNNNWNSRIKFDAIICDPPYGIREGSKQLGSKKTNEGQSKEIKGSLKFRIPSKKQVGVGELIKYLILFASKSLNIGSRLCYWLPSRIGFKKENIPTHICFKIIDVCQEKLSGGNMRNLIIMEKIIEFDPLNSSHLIIQDSNYSFKKKINEKGMSRKKLAYENRKKKMIQKIKKEKK</sequence>
<feature type="compositionally biased region" description="Basic residues" evidence="3">
    <location>
        <begin position="284"/>
        <end position="299"/>
    </location>
</feature>
<gene>
    <name evidence="6" type="ORF">M0813_02389</name>
</gene>
<feature type="compositionally biased region" description="Low complexity" evidence="3">
    <location>
        <begin position="271"/>
        <end position="283"/>
    </location>
</feature>
<evidence type="ECO:0000313" key="6">
    <source>
        <dbReference type="EMBL" id="KAJ6244424.1"/>
    </source>
</evidence>
<feature type="region of interest" description="Disordered" evidence="3">
    <location>
        <begin position="265"/>
        <end position="306"/>
    </location>
</feature>
<dbReference type="PIRSF" id="PIRSF017259">
    <property type="entry name" value="tRNA_mtfrase_TRM11"/>
    <property type="match status" value="1"/>
</dbReference>
<dbReference type="Gene3D" id="3.40.50.150">
    <property type="entry name" value="Vaccinia Virus protein VP39"/>
    <property type="match status" value="1"/>
</dbReference>
<dbReference type="InterPro" id="IPR000241">
    <property type="entry name" value="RlmKL-like_Mtase"/>
</dbReference>
<evidence type="ECO:0000256" key="2">
    <source>
        <dbReference type="ARBA" id="ARBA00022679"/>
    </source>
</evidence>
<dbReference type="Proteomes" id="UP001150062">
    <property type="component" value="Unassembled WGS sequence"/>
</dbReference>
<feature type="domain" description="tRNA (guanine(10)-N(2))-methyltransferase TRMT11 N-terminal" evidence="5">
    <location>
        <begin position="1"/>
        <end position="182"/>
    </location>
</feature>
<evidence type="ECO:0000256" key="3">
    <source>
        <dbReference type="SAM" id="MobiDB-lite"/>
    </source>
</evidence>
<dbReference type="EMBL" id="JAOAOG010000164">
    <property type="protein sequence ID" value="KAJ6244424.1"/>
    <property type="molecule type" value="Genomic_DNA"/>
</dbReference>
<keyword evidence="2" id="KW-0808">Transferase</keyword>
<reference evidence="6" key="1">
    <citation type="submission" date="2022-08" db="EMBL/GenBank/DDBJ databases">
        <title>Novel sulfate-reducing endosymbionts in the free-living metamonad Anaeramoeba.</title>
        <authorList>
            <person name="Jerlstrom-Hultqvist J."/>
            <person name="Cepicka I."/>
            <person name="Gallot-Lavallee L."/>
            <person name="Salas-Leiva D."/>
            <person name="Curtis B.A."/>
            <person name="Zahonova K."/>
            <person name="Pipaliya S."/>
            <person name="Dacks J."/>
            <person name="Roger A.J."/>
        </authorList>
    </citation>
    <scope>NUCLEOTIDE SEQUENCE</scope>
    <source>
        <strain evidence="6">Schooner1</strain>
    </source>
</reference>
<evidence type="ECO:0000259" key="5">
    <source>
        <dbReference type="Pfam" id="PF25904"/>
    </source>
</evidence>
<feature type="domain" description="Ribosomal RNA large subunit methyltransferase K/L-like methyltransferase" evidence="4">
    <location>
        <begin position="195"/>
        <end position="358"/>
    </location>
</feature>
<dbReference type="PANTHER" id="PTHR13370">
    <property type="entry name" value="RNA METHYLASE-RELATED"/>
    <property type="match status" value="1"/>
</dbReference>
<comment type="caution">
    <text evidence="6">The sequence shown here is derived from an EMBL/GenBank/DDBJ whole genome shotgun (WGS) entry which is preliminary data.</text>
</comment>
<keyword evidence="1" id="KW-0489">Methyltransferase</keyword>
<dbReference type="InterPro" id="IPR059073">
    <property type="entry name" value="TRMT11_N"/>
</dbReference>
<dbReference type="PRINTS" id="PR00507">
    <property type="entry name" value="N12N6MTFRASE"/>
</dbReference>
<name>A0ABQ8YIV2_9EUKA</name>
<dbReference type="InterPro" id="IPR029063">
    <property type="entry name" value="SAM-dependent_MTases_sf"/>
</dbReference>
<evidence type="ECO:0000313" key="7">
    <source>
        <dbReference type="Proteomes" id="UP001150062"/>
    </source>
</evidence>
<organism evidence="6 7">
    <name type="scientific">Anaeramoeba flamelloides</name>
    <dbReference type="NCBI Taxonomy" id="1746091"/>
    <lineage>
        <taxon>Eukaryota</taxon>
        <taxon>Metamonada</taxon>
        <taxon>Anaeramoebidae</taxon>
        <taxon>Anaeramoeba</taxon>
    </lineage>
</organism>
<dbReference type="PROSITE" id="PS00092">
    <property type="entry name" value="N6_MTASE"/>
    <property type="match status" value="1"/>
</dbReference>
<protein>
    <submittedName>
        <fullName evidence="6">tRNA (Guanine(10)-n2)-methyltransferase</fullName>
    </submittedName>
</protein>
<dbReference type="Pfam" id="PF25904">
    <property type="entry name" value="Tmrp11_N"/>
    <property type="match status" value="1"/>
</dbReference>
<evidence type="ECO:0000256" key="1">
    <source>
        <dbReference type="ARBA" id="ARBA00022603"/>
    </source>
</evidence>
<keyword evidence="7" id="KW-1185">Reference proteome</keyword>
<accession>A0ABQ8YIV2</accession>
<dbReference type="SUPFAM" id="SSF143437">
    <property type="entry name" value="THUMP domain-like"/>
    <property type="match status" value="1"/>
</dbReference>